<proteinExistence type="predicted"/>
<dbReference type="Proteomes" id="UP000076532">
    <property type="component" value="Unassembled WGS sequence"/>
</dbReference>
<dbReference type="EMBL" id="KV417551">
    <property type="protein sequence ID" value="KZP20928.1"/>
    <property type="molecule type" value="Genomic_DNA"/>
</dbReference>
<sequence>MKETCRNEEAEDETRHDRARGGRVRRGDVACAAAARGLLDGQGNIVMVSKIR</sequence>
<reference evidence="2 3" key="1">
    <citation type="journal article" date="2016" name="Mol. Biol. Evol.">
        <title>Comparative Genomics of Early-Diverging Mushroom-Forming Fungi Provides Insights into the Origins of Lignocellulose Decay Capabilities.</title>
        <authorList>
            <person name="Nagy L.G."/>
            <person name="Riley R."/>
            <person name="Tritt A."/>
            <person name="Adam C."/>
            <person name="Daum C."/>
            <person name="Floudas D."/>
            <person name="Sun H."/>
            <person name="Yadav J.S."/>
            <person name="Pangilinan J."/>
            <person name="Larsson K.H."/>
            <person name="Matsuura K."/>
            <person name="Barry K."/>
            <person name="Labutti K."/>
            <person name="Kuo R."/>
            <person name="Ohm R.A."/>
            <person name="Bhattacharya S.S."/>
            <person name="Shirouzu T."/>
            <person name="Yoshinaga Y."/>
            <person name="Martin F.M."/>
            <person name="Grigoriev I.V."/>
            <person name="Hibbett D.S."/>
        </authorList>
    </citation>
    <scope>NUCLEOTIDE SEQUENCE [LARGE SCALE GENOMIC DNA]</scope>
    <source>
        <strain evidence="2 3">CBS 109695</strain>
    </source>
</reference>
<evidence type="ECO:0000313" key="3">
    <source>
        <dbReference type="Proteomes" id="UP000076532"/>
    </source>
</evidence>
<feature type="region of interest" description="Disordered" evidence="1">
    <location>
        <begin position="1"/>
        <end position="25"/>
    </location>
</feature>
<name>A0A166JJG9_9AGAM</name>
<protein>
    <submittedName>
        <fullName evidence="2">Uncharacterized protein</fullName>
    </submittedName>
</protein>
<gene>
    <name evidence="2" type="ORF">FIBSPDRAFT_861067</name>
</gene>
<dbReference type="AlphaFoldDB" id="A0A166JJG9"/>
<keyword evidence="3" id="KW-1185">Reference proteome</keyword>
<evidence type="ECO:0000313" key="2">
    <source>
        <dbReference type="EMBL" id="KZP20928.1"/>
    </source>
</evidence>
<organism evidence="2 3">
    <name type="scientific">Athelia psychrophila</name>
    <dbReference type="NCBI Taxonomy" id="1759441"/>
    <lineage>
        <taxon>Eukaryota</taxon>
        <taxon>Fungi</taxon>
        <taxon>Dikarya</taxon>
        <taxon>Basidiomycota</taxon>
        <taxon>Agaricomycotina</taxon>
        <taxon>Agaricomycetes</taxon>
        <taxon>Agaricomycetidae</taxon>
        <taxon>Atheliales</taxon>
        <taxon>Atheliaceae</taxon>
        <taxon>Athelia</taxon>
    </lineage>
</organism>
<accession>A0A166JJG9</accession>
<evidence type="ECO:0000256" key="1">
    <source>
        <dbReference type="SAM" id="MobiDB-lite"/>
    </source>
</evidence>